<dbReference type="SUPFAM" id="SSF54427">
    <property type="entry name" value="NTF2-like"/>
    <property type="match status" value="1"/>
</dbReference>
<dbReference type="Gene3D" id="3.10.450.50">
    <property type="match status" value="1"/>
</dbReference>
<sequence>MIGMSEAIDPNELPAVITGYLTAHRARDLESALARYTEDAVVTDEGRTHRGKHEIRDWLTRAASRYTYTTTLVAAHRVDDEHYVAVNHLEGDFPGGVADLRFRFTLDGDLIAGLVIEP</sequence>
<dbReference type="EMBL" id="FPJG01000006">
    <property type="protein sequence ID" value="SFW86301.1"/>
    <property type="molecule type" value="Genomic_DNA"/>
</dbReference>
<evidence type="ECO:0000313" key="2">
    <source>
        <dbReference type="EMBL" id="SFW86301.1"/>
    </source>
</evidence>
<gene>
    <name evidence="2" type="ORF">SAMN04489730_6354</name>
</gene>
<dbReference type="AlphaFoldDB" id="A0A1K1SQZ6"/>
<dbReference type="STRING" id="546364.SAMN04489730_6354"/>
<accession>A0A1K1SQZ6</accession>
<evidence type="ECO:0000313" key="3">
    <source>
        <dbReference type="Proteomes" id="UP000182740"/>
    </source>
</evidence>
<evidence type="ECO:0000259" key="1">
    <source>
        <dbReference type="Pfam" id="PF12680"/>
    </source>
</evidence>
<keyword evidence="3" id="KW-1185">Reference proteome</keyword>
<dbReference type="InterPro" id="IPR032710">
    <property type="entry name" value="NTF2-like_dom_sf"/>
</dbReference>
<proteinExistence type="predicted"/>
<feature type="domain" description="SnoaL-like" evidence="1">
    <location>
        <begin position="18"/>
        <end position="96"/>
    </location>
</feature>
<dbReference type="Proteomes" id="UP000182740">
    <property type="component" value="Unassembled WGS sequence"/>
</dbReference>
<reference evidence="3" key="1">
    <citation type="submission" date="2016-11" db="EMBL/GenBank/DDBJ databases">
        <authorList>
            <person name="Varghese N."/>
            <person name="Submissions S."/>
        </authorList>
    </citation>
    <scope>NUCLEOTIDE SEQUENCE [LARGE SCALE GENOMIC DNA]</scope>
    <source>
        <strain evidence="3">DSM 44671</strain>
    </source>
</reference>
<protein>
    <recommendedName>
        <fullName evidence="1">SnoaL-like domain-containing protein</fullName>
    </recommendedName>
</protein>
<organism evidence="2 3">
    <name type="scientific">Amycolatopsis australiensis</name>
    <dbReference type="NCBI Taxonomy" id="546364"/>
    <lineage>
        <taxon>Bacteria</taxon>
        <taxon>Bacillati</taxon>
        <taxon>Actinomycetota</taxon>
        <taxon>Actinomycetes</taxon>
        <taxon>Pseudonocardiales</taxon>
        <taxon>Pseudonocardiaceae</taxon>
        <taxon>Amycolatopsis</taxon>
    </lineage>
</organism>
<name>A0A1K1SQZ6_9PSEU</name>
<dbReference type="InterPro" id="IPR037401">
    <property type="entry name" value="SnoaL-like"/>
</dbReference>
<dbReference type="Pfam" id="PF12680">
    <property type="entry name" value="SnoaL_2"/>
    <property type="match status" value="1"/>
</dbReference>